<dbReference type="Gene3D" id="3.40.630.30">
    <property type="match status" value="1"/>
</dbReference>
<dbReference type="CDD" id="cd04301">
    <property type="entry name" value="NAT_SF"/>
    <property type="match status" value="1"/>
</dbReference>
<feature type="region of interest" description="Disordered" evidence="1">
    <location>
        <begin position="525"/>
        <end position="548"/>
    </location>
</feature>
<reference evidence="4" key="1">
    <citation type="submission" date="2023-07" db="EMBL/GenBank/DDBJ databases">
        <title>A draft genome of Kazachstania heterogenica Y-27499.</title>
        <authorList>
            <person name="Donic C."/>
            <person name="Kralova J.S."/>
            <person name="Fidel L."/>
            <person name="Ben-Dor S."/>
            <person name="Jung S."/>
        </authorList>
    </citation>
    <scope>NUCLEOTIDE SEQUENCE [LARGE SCALE GENOMIC DNA]</scope>
    <source>
        <strain evidence="4">Y27499</strain>
    </source>
</reference>
<gene>
    <name evidence="3" type="ORF">RI543_000196</name>
</gene>
<evidence type="ECO:0000313" key="3">
    <source>
        <dbReference type="EMBL" id="KAK5782266.1"/>
    </source>
</evidence>
<dbReference type="PROSITE" id="PS51186">
    <property type="entry name" value="GNAT"/>
    <property type="match status" value="1"/>
</dbReference>
<dbReference type="PANTHER" id="PTHR43138:SF2">
    <property type="entry name" value="PROTEIN SPT10"/>
    <property type="match status" value="1"/>
</dbReference>
<name>A0AAN7ZZ49_9SACH</name>
<dbReference type="PANTHER" id="PTHR43138">
    <property type="entry name" value="ACETYLTRANSFERASE, GNAT FAMILY"/>
    <property type="match status" value="1"/>
</dbReference>
<proteinExistence type="predicted"/>
<dbReference type="SUPFAM" id="SSF55729">
    <property type="entry name" value="Acyl-CoA N-acyltransferases (Nat)"/>
    <property type="match status" value="1"/>
</dbReference>
<organism evidence="3 4">
    <name type="scientific">Arxiozyma heterogenica</name>
    <dbReference type="NCBI Taxonomy" id="278026"/>
    <lineage>
        <taxon>Eukaryota</taxon>
        <taxon>Fungi</taxon>
        <taxon>Dikarya</taxon>
        <taxon>Ascomycota</taxon>
        <taxon>Saccharomycotina</taxon>
        <taxon>Saccharomycetes</taxon>
        <taxon>Saccharomycetales</taxon>
        <taxon>Saccharomycetaceae</taxon>
        <taxon>Arxiozyma</taxon>
    </lineage>
</organism>
<protein>
    <recommendedName>
        <fullName evidence="2">N-acetyltransferase domain-containing protein</fullName>
    </recommendedName>
</protein>
<evidence type="ECO:0000313" key="4">
    <source>
        <dbReference type="Proteomes" id="UP001306508"/>
    </source>
</evidence>
<feature type="region of interest" description="Disordered" evidence="1">
    <location>
        <begin position="695"/>
        <end position="731"/>
    </location>
</feature>
<evidence type="ECO:0000259" key="2">
    <source>
        <dbReference type="PROSITE" id="PS51186"/>
    </source>
</evidence>
<feature type="compositionally biased region" description="Acidic residues" evidence="1">
    <location>
        <begin position="711"/>
        <end position="722"/>
    </location>
</feature>
<comment type="caution">
    <text evidence="3">The sequence shown here is derived from an EMBL/GenBank/DDBJ whole genome shotgun (WGS) entry which is preliminary data.</text>
</comment>
<dbReference type="InterPro" id="IPR000182">
    <property type="entry name" value="GNAT_dom"/>
</dbReference>
<accession>A0AAN7ZZ49</accession>
<sequence>MVSNSNVEDMDGLYTPLQPHTILLKDDETIATMYPIPSDPALFPKGLLSFILDEFNMEIVKGVSFPYYETLNEREFKDIWFHKDGHLCIMVLGEIPELDYSVPNDQSDIDNNYGTKVETMKHTGQYISRKNNRNLNLNIQWEKQCLGVFSLQPAYPGRSSHISTGYFLVNAGIRGKGIGKTLVETFLEWATHLGFTSAYFPLVYGTNVGMRCILEELNFKRVGMLPSSGILKGYDIPIDSFIYEKELTSITKSIEMFKGHDKNNVIAKYERMLYYMEHKKYPKNCDKTEKARIRMHSKKHTLENGKIMFKGKEVVYDPVKQRRIAIEEHCLEHAGVNKVTAKISKRYHWNGIKNTVLEATSQCDRCKSRFSDDTGVIVTSNDNVKQAHMLPYHSIKAQDLVHINKISNYISQEGQRDADDKLINLIEIVQNVNSAQPQGNYDGPTPKDKQEDDVNRNTKNDLNVSLTAANTATPPDHLSGFIPGTTSIDTNSINHNSNVNRKRTYESAVQHGLLAKQGAGSLGFSIQNNSSNSHSSNGGNNNGENANFSIEDTINMNMRQLNKIVEEEEMKKRRRTISKDSNYNHAPNTMYEFKEISLTSTIDNNSNNNNKNDQYTHYEKGNNNSHSHNHNHSNHNNNILHLDPNVIEALNLVSKSRHNDNTNYNSDNHSGSDGYNNVTNIPLIFDFGDDYLEEEDEDYEEPDATSATGREDDDDDDDEYEYEERGENGENFADQFEELSIEHELQSLQNLGDEDLNFHSNIRR</sequence>
<feature type="domain" description="N-acetyltransferase" evidence="2">
    <location>
        <begin position="93"/>
        <end position="248"/>
    </location>
</feature>
<feature type="compositionally biased region" description="Basic and acidic residues" evidence="1">
    <location>
        <begin position="445"/>
        <end position="457"/>
    </location>
</feature>
<feature type="compositionally biased region" description="Low complexity" evidence="1">
    <location>
        <begin position="528"/>
        <end position="548"/>
    </location>
</feature>
<evidence type="ECO:0000256" key="1">
    <source>
        <dbReference type="SAM" id="MobiDB-lite"/>
    </source>
</evidence>
<dbReference type="Pfam" id="PF00583">
    <property type="entry name" value="Acetyltransf_1"/>
    <property type="match status" value="1"/>
</dbReference>
<dbReference type="Pfam" id="PF09337">
    <property type="entry name" value="zf-H2C2"/>
    <property type="match status" value="1"/>
</dbReference>
<dbReference type="Proteomes" id="UP001306508">
    <property type="component" value="Unassembled WGS sequence"/>
</dbReference>
<dbReference type="InterPro" id="IPR015416">
    <property type="entry name" value="Znf_H2C2_histone_UAS-bd"/>
</dbReference>
<feature type="region of interest" description="Disordered" evidence="1">
    <location>
        <begin position="434"/>
        <end position="457"/>
    </location>
</feature>
<keyword evidence="4" id="KW-1185">Reference proteome</keyword>
<dbReference type="EMBL" id="JAWIZZ010000006">
    <property type="protein sequence ID" value="KAK5782266.1"/>
    <property type="molecule type" value="Genomic_DNA"/>
</dbReference>
<dbReference type="Gene3D" id="1.10.340.70">
    <property type="match status" value="1"/>
</dbReference>
<dbReference type="AlphaFoldDB" id="A0AAN7ZZ49"/>
<dbReference type="InterPro" id="IPR016181">
    <property type="entry name" value="Acyl_CoA_acyltransferase"/>
</dbReference>
<dbReference type="InterPro" id="IPR052742">
    <property type="entry name" value="Mito_N-acetyltransferase"/>
</dbReference>
<dbReference type="GO" id="GO:0005634">
    <property type="term" value="C:nucleus"/>
    <property type="evidence" value="ECO:0007669"/>
    <property type="project" value="TreeGrafter"/>
</dbReference>
<feature type="region of interest" description="Disordered" evidence="1">
    <location>
        <begin position="602"/>
        <end position="639"/>
    </location>
</feature>
<dbReference type="GO" id="GO:0016747">
    <property type="term" value="F:acyltransferase activity, transferring groups other than amino-acyl groups"/>
    <property type="evidence" value="ECO:0007669"/>
    <property type="project" value="InterPro"/>
</dbReference>